<dbReference type="PANTHER" id="PTHR11361">
    <property type="entry name" value="DNA MISMATCH REPAIR PROTEIN MUTS FAMILY MEMBER"/>
    <property type="match status" value="1"/>
</dbReference>
<evidence type="ECO:0000256" key="1">
    <source>
        <dbReference type="ARBA" id="ARBA00022741"/>
    </source>
</evidence>
<evidence type="ECO:0000256" key="2">
    <source>
        <dbReference type="ARBA" id="ARBA00022840"/>
    </source>
</evidence>
<dbReference type="SUPFAM" id="SSF52540">
    <property type="entry name" value="P-loop containing nucleoside triphosphate hydrolases"/>
    <property type="match status" value="1"/>
</dbReference>
<dbReference type="Proteomes" id="UP000652755">
    <property type="component" value="Unassembled WGS sequence"/>
</dbReference>
<keyword evidence="1" id="KW-0547">Nucleotide-binding</keyword>
<dbReference type="Pfam" id="PF00488">
    <property type="entry name" value="MutS_V"/>
    <property type="match status" value="1"/>
</dbReference>
<feature type="domain" description="DNA mismatch repair proteins mutS family" evidence="5">
    <location>
        <begin position="361"/>
        <end position="485"/>
    </location>
</feature>
<keyword evidence="2" id="KW-0067">ATP-binding</keyword>
<feature type="transmembrane region" description="Helical" evidence="4">
    <location>
        <begin position="180"/>
        <end position="198"/>
    </location>
</feature>
<keyword evidence="3" id="KW-0238">DNA-binding</keyword>
<dbReference type="InterPro" id="IPR045076">
    <property type="entry name" value="MutS"/>
</dbReference>
<keyword evidence="4" id="KW-0812">Transmembrane</keyword>
<keyword evidence="7" id="KW-1185">Reference proteome</keyword>
<organism evidence="6 7">
    <name type="scientific">Pedobacter fastidiosus</name>
    <dbReference type="NCBI Taxonomy" id="2765361"/>
    <lineage>
        <taxon>Bacteria</taxon>
        <taxon>Pseudomonadati</taxon>
        <taxon>Bacteroidota</taxon>
        <taxon>Sphingobacteriia</taxon>
        <taxon>Sphingobacteriales</taxon>
        <taxon>Sphingobacteriaceae</taxon>
        <taxon>Pedobacter</taxon>
    </lineage>
</organism>
<dbReference type="Gene3D" id="3.40.50.300">
    <property type="entry name" value="P-loop containing nucleotide triphosphate hydrolases"/>
    <property type="match status" value="1"/>
</dbReference>
<feature type="transmembrane region" description="Helical" evidence="4">
    <location>
        <begin position="157"/>
        <end position="173"/>
    </location>
</feature>
<proteinExistence type="predicted"/>
<evidence type="ECO:0000256" key="4">
    <source>
        <dbReference type="SAM" id="Phobius"/>
    </source>
</evidence>
<protein>
    <recommendedName>
        <fullName evidence="5">DNA mismatch repair proteins mutS family domain-containing protein</fullName>
    </recommendedName>
</protein>
<dbReference type="SUPFAM" id="SSF48334">
    <property type="entry name" value="DNA repair protein MutS, domain III"/>
    <property type="match status" value="1"/>
</dbReference>
<dbReference type="SMART" id="SM00534">
    <property type="entry name" value="MUTSac"/>
    <property type="match status" value="1"/>
</dbReference>
<keyword evidence="4" id="KW-1133">Transmembrane helix</keyword>
<evidence type="ECO:0000313" key="7">
    <source>
        <dbReference type="Proteomes" id="UP000652755"/>
    </source>
</evidence>
<dbReference type="RefSeq" id="WP_187073618.1">
    <property type="nucleotide sequence ID" value="NZ_JACRYL010000045.1"/>
</dbReference>
<accession>A0ABR7KZQ3</accession>
<name>A0ABR7KZQ3_9SPHI</name>
<dbReference type="PANTHER" id="PTHR11361:SF152">
    <property type="entry name" value="DNA MISMATCH REPAIR PROTEIN"/>
    <property type="match status" value="1"/>
</dbReference>
<evidence type="ECO:0000256" key="3">
    <source>
        <dbReference type="ARBA" id="ARBA00023125"/>
    </source>
</evidence>
<dbReference type="InterPro" id="IPR027417">
    <property type="entry name" value="P-loop_NTPase"/>
</dbReference>
<reference evidence="6 7" key="1">
    <citation type="submission" date="2020-08" db="EMBL/GenBank/DDBJ databases">
        <authorList>
            <person name="Sun Q."/>
            <person name="Inoue M."/>
        </authorList>
    </citation>
    <scope>NUCLEOTIDE SEQUENCE [LARGE SCALE GENOMIC DNA]</scope>
    <source>
        <strain evidence="6 7">CCM 8938</strain>
    </source>
</reference>
<evidence type="ECO:0000313" key="6">
    <source>
        <dbReference type="EMBL" id="MBC6113198.1"/>
    </source>
</evidence>
<evidence type="ECO:0000259" key="5">
    <source>
        <dbReference type="SMART" id="SM00534"/>
    </source>
</evidence>
<comment type="caution">
    <text evidence="6">The sequence shown here is derived from an EMBL/GenBank/DDBJ whole genome shotgun (WGS) entry which is preliminary data.</text>
</comment>
<dbReference type="EMBL" id="JACRYL010000045">
    <property type="protein sequence ID" value="MBC6113198.1"/>
    <property type="molecule type" value="Genomic_DNA"/>
</dbReference>
<gene>
    <name evidence="6" type="ORF">H7U22_22550</name>
</gene>
<sequence>MEYLLLLIALFAAFILFTFLSSAKNRKKQVSILNEQWGKAREDYINLDKVRRYSGASSPGDGHKLSVQTMNDIDFDRLFTFVDRTTSKVGQQYLYDRLKKPMSEIKELRQFDRQVTFFYNQEDTRILVQMELLKLSSEKGYSVATLLADTIPEQPRWFNWLVIDVVILISSFAMSIKWPLFFVLGILIAAFNVFYLNYLNKRYILHFTNSLPQLDLLIRAAKNISKLKIPFESRHIKDSTDVFRHFQRLINLIYFGYDVKGEANIAYLPLYLFDLLKSVLLIESFTIYGLLKLIKKNQAKIDNLFRYVGVIDTAISVASLRSGEIGTCLPVFTEEVKHFSIKDGIHPLVKNCVGNTINIDKRSILLTGSNMSGKSTFLRMVSINALLSQTIYTCFAKEYRAPILNLYSSIRIDDNLFQGKSYFFQEVSVMSTLIDATDHSSQNLYVLDEIFKGTNTIERIASAKAILSYLDQKKHIVFVSTCIYQ</sequence>
<dbReference type="InterPro" id="IPR036187">
    <property type="entry name" value="DNA_mismatch_repair_MutS_sf"/>
</dbReference>
<keyword evidence="4" id="KW-0472">Membrane</keyword>
<dbReference type="InterPro" id="IPR000432">
    <property type="entry name" value="DNA_mismatch_repair_MutS_C"/>
</dbReference>